<dbReference type="RefSeq" id="WP_157087854.1">
    <property type="nucleotide sequence ID" value="NZ_JAGIKZ010000017.1"/>
</dbReference>
<accession>A0ABS4RHA4</accession>
<gene>
    <name evidence="2" type="ORF">J2Z40_002846</name>
</gene>
<proteinExistence type="predicted"/>
<sequence>MMDKMRCGEGRRVHHEGDDGQTGCRKKRKVRHEDDDGQIKVRRRKKGFSEEFNETKIGGEWMEESHRRSQWDKNRESPKNPS</sequence>
<feature type="region of interest" description="Disordered" evidence="1">
    <location>
        <begin position="58"/>
        <end position="82"/>
    </location>
</feature>
<evidence type="ECO:0000313" key="3">
    <source>
        <dbReference type="Proteomes" id="UP001519293"/>
    </source>
</evidence>
<evidence type="ECO:0000313" key="2">
    <source>
        <dbReference type="EMBL" id="MBP2242272.1"/>
    </source>
</evidence>
<dbReference type="Proteomes" id="UP001519293">
    <property type="component" value="Unassembled WGS sequence"/>
</dbReference>
<dbReference type="EMBL" id="JAGIKZ010000017">
    <property type="protein sequence ID" value="MBP2242272.1"/>
    <property type="molecule type" value="Genomic_DNA"/>
</dbReference>
<evidence type="ECO:0000256" key="1">
    <source>
        <dbReference type="SAM" id="MobiDB-lite"/>
    </source>
</evidence>
<protein>
    <submittedName>
        <fullName evidence="2">Uncharacterized protein</fullName>
    </submittedName>
</protein>
<reference evidence="2 3" key="1">
    <citation type="submission" date="2021-03" db="EMBL/GenBank/DDBJ databases">
        <title>Genomic Encyclopedia of Type Strains, Phase IV (KMG-IV): sequencing the most valuable type-strain genomes for metagenomic binning, comparative biology and taxonomic classification.</title>
        <authorList>
            <person name="Goeker M."/>
        </authorList>
    </citation>
    <scope>NUCLEOTIDE SEQUENCE [LARGE SCALE GENOMIC DNA]</scope>
    <source>
        <strain evidence="2 3">DSM 26675</strain>
    </source>
</reference>
<feature type="compositionally biased region" description="Basic and acidic residues" evidence="1">
    <location>
        <begin position="63"/>
        <end position="82"/>
    </location>
</feature>
<comment type="caution">
    <text evidence="2">The sequence shown here is derived from an EMBL/GenBank/DDBJ whole genome shotgun (WGS) entry which is preliminary data.</text>
</comment>
<feature type="region of interest" description="Disordered" evidence="1">
    <location>
        <begin position="1"/>
        <end position="37"/>
    </location>
</feature>
<feature type="compositionally biased region" description="Basic and acidic residues" evidence="1">
    <location>
        <begin position="1"/>
        <end position="18"/>
    </location>
</feature>
<name>A0ABS4RHA4_9BACI</name>
<organism evidence="2 3">
    <name type="scientific">Cytobacillus eiseniae</name>
    <dbReference type="NCBI Taxonomy" id="762947"/>
    <lineage>
        <taxon>Bacteria</taxon>
        <taxon>Bacillati</taxon>
        <taxon>Bacillota</taxon>
        <taxon>Bacilli</taxon>
        <taxon>Bacillales</taxon>
        <taxon>Bacillaceae</taxon>
        <taxon>Cytobacillus</taxon>
    </lineage>
</organism>
<keyword evidence="3" id="KW-1185">Reference proteome</keyword>